<dbReference type="EMBL" id="KN835442">
    <property type="protein sequence ID" value="KIK37579.1"/>
    <property type="molecule type" value="Genomic_DNA"/>
</dbReference>
<evidence type="ECO:0000313" key="2">
    <source>
        <dbReference type="Proteomes" id="UP000054485"/>
    </source>
</evidence>
<dbReference type="AlphaFoldDB" id="A0A0D0AHI1"/>
<gene>
    <name evidence="1" type="ORF">CY34DRAFT_810198</name>
</gene>
<dbReference type="HOGENOM" id="CLU_1846425_0_0_1"/>
<evidence type="ECO:0000313" key="1">
    <source>
        <dbReference type="EMBL" id="KIK37579.1"/>
    </source>
</evidence>
<dbReference type="InParanoid" id="A0A0D0AHI1"/>
<accession>A0A0D0AHI1</accession>
<protein>
    <submittedName>
        <fullName evidence="1">Uncharacterized protein</fullName>
    </submittedName>
</protein>
<dbReference type="Proteomes" id="UP000054485">
    <property type="component" value="Unassembled WGS sequence"/>
</dbReference>
<sequence>MVCVFFLPPAPSVWTLPLVHSSILTGQRISWDRHASCMNVELSPTIYSIMYTKFAEMATVKPLGRSVHISSSDSMTAIDMGRCLTATVMSTIAMLIFYNTHSRHWSLVDACRSRPTICFRSAILRVSISTCSKLFWLIS</sequence>
<reference evidence="2" key="2">
    <citation type="submission" date="2015-01" db="EMBL/GenBank/DDBJ databases">
        <title>Evolutionary Origins and Diversification of the Mycorrhizal Mutualists.</title>
        <authorList>
            <consortium name="DOE Joint Genome Institute"/>
            <consortium name="Mycorrhizal Genomics Consortium"/>
            <person name="Kohler A."/>
            <person name="Kuo A."/>
            <person name="Nagy L.G."/>
            <person name="Floudas D."/>
            <person name="Copeland A."/>
            <person name="Barry K.W."/>
            <person name="Cichocki N."/>
            <person name="Veneault-Fourrey C."/>
            <person name="LaButti K."/>
            <person name="Lindquist E.A."/>
            <person name="Lipzen A."/>
            <person name="Lundell T."/>
            <person name="Morin E."/>
            <person name="Murat C."/>
            <person name="Riley R."/>
            <person name="Ohm R."/>
            <person name="Sun H."/>
            <person name="Tunlid A."/>
            <person name="Henrissat B."/>
            <person name="Grigoriev I.V."/>
            <person name="Hibbett D.S."/>
            <person name="Martin F."/>
        </authorList>
    </citation>
    <scope>NUCLEOTIDE SEQUENCE [LARGE SCALE GENOMIC DNA]</scope>
    <source>
        <strain evidence="2">UH-Slu-Lm8-n1</strain>
    </source>
</reference>
<organism evidence="1 2">
    <name type="scientific">Suillus luteus UH-Slu-Lm8-n1</name>
    <dbReference type="NCBI Taxonomy" id="930992"/>
    <lineage>
        <taxon>Eukaryota</taxon>
        <taxon>Fungi</taxon>
        <taxon>Dikarya</taxon>
        <taxon>Basidiomycota</taxon>
        <taxon>Agaricomycotina</taxon>
        <taxon>Agaricomycetes</taxon>
        <taxon>Agaricomycetidae</taxon>
        <taxon>Boletales</taxon>
        <taxon>Suillineae</taxon>
        <taxon>Suillaceae</taxon>
        <taxon>Suillus</taxon>
    </lineage>
</organism>
<proteinExistence type="predicted"/>
<name>A0A0D0AHI1_9AGAM</name>
<keyword evidence="2" id="KW-1185">Reference proteome</keyword>
<reference evidence="1 2" key="1">
    <citation type="submission" date="2014-04" db="EMBL/GenBank/DDBJ databases">
        <authorList>
            <consortium name="DOE Joint Genome Institute"/>
            <person name="Kuo A."/>
            <person name="Ruytinx J."/>
            <person name="Rineau F."/>
            <person name="Colpaert J."/>
            <person name="Kohler A."/>
            <person name="Nagy L.G."/>
            <person name="Floudas D."/>
            <person name="Copeland A."/>
            <person name="Barry K.W."/>
            <person name="Cichocki N."/>
            <person name="Veneault-Fourrey C."/>
            <person name="LaButti K."/>
            <person name="Lindquist E.A."/>
            <person name="Lipzen A."/>
            <person name="Lundell T."/>
            <person name="Morin E."/>
            <person name="Murat C."/>
            <person name="Sun H."/>
            <person name="Tunlid A."/>
            <person name="Henrissat B."/>
            <person name="Grigoriev I.V."/>
            <person name="Hibbett D.S."/>
            <person name="Martin F."/>
            <person name="Nordberg H.P."/>
            <person name="Cantor M.N."/>
            <person name="Hua S.X."/>
        </authorList>
    </citation>
    <scope>NUCLEOTIDE SEQUENCE [LARGE SCALE GENOMIC DNA]</scope>
    <source>
        <strain evidence="1 2">UH-Slu-Lm8-n1</strain>
    </source>
</reference>